<dbReference type="eggNOG" id="COG3926">
    <property type="taxonomic scope" value="Bacteria"/>
</dbReference>
<dbReference type="KEGG" id="paca:ID47_02915"/>
<dbReference type="CDD" id="cd13926">
    <property type="entry name" value="N-acetylmuramidase_GH108"/>
    <property type="match status" value="1"/>
</dbReference>
<evidence type="ECO:0000259" key="1">
    <source>
        <dbReference type="Pfam" id="PF05838"/>
    </source>
</evidence>
<dbReference type="InterPro" id="IPR018537">
    <property type="entry name" value="Peptidoglycan-bd_3"/>
</dbReference>
<dbReference type="AlphaFoldDB" id="A0A077AW84"/>
<reference evidence="3 4" key="1">
    <citation type="submission" date="2014-07" db="EMBL/GenBank/DDBJ databases">
        <title>Comparative genomic insights into amoeba endosymbionts belonging to the families of Holosporaceae and Candidatus Midichloriaceae within Rickettsiales.</title>
        <authorList>
            <person name="Wang Z."/>
            <person name="Wu M."/>
        </authorList>
    </citation>
    <scope>NUCLEOTIDE SEQUENCE [LARGE SCALE GENOMIC DNA]</scope>
    <source>
        <strain evidence="3">PRA3</strain>
    </source>
</reference>
<keyword evidence="4" id="KW-1185">Reference proteome</keyword>
<dbReference type="STRING" id="91604.ID47_02915"/>
<dbReference type="InterPro" id="IPR018247">
    <property type="entry name" value="EF_Hand_1_Ca_BS"/>
</dbReference>
<dbReference type="SUPFAM" id="SSF53955">
    <property type="entry name" value="Lysozyme-like"/>
    <property type="match status" value="1"/>
</dbReference>
<proteinExistence type="predicted"/>
<evidence type="ECO:0000259" key="2">
    <source>
        <dbReference type="Pfam" id="PF09374"/>
    </source>
</evidence>
<evidence type="ECO:0000313" key="4">
    <source>
        <dbReference type="Proteomes" id="UP000028926"/>
    </source>
</evidence>
<dbReference type="HOGENOM" id="CLU_082693_1_1_5"/>
<dbReference type="Pfam" id="PF05838">
    <property type="entry name" value="Glyco_hydro_108"/>
    <property type="match status" value="1"/>
</dbReference>
<dbReference type="Pfam" id="PF09374">
    <property type="entry name" value="PG_binding_3"/>
    <property type="match status" value="1"/>
</dbReference>
<dbReference type="EMBL" id="CP008941">
    <property type="protein sequence ID" value="AIK95908.1"/>
    <property type="molecule type" value="Genomic_DNA"/>
</dbReference>
<dbReference type="RefSeq" id="WP_038463562.1">
    <property type="nucleotide sequence ID" value="NZ_CP008941.1"/>
</dbReference>
<dbReference type="Gene3D" id="1.20.141.10">
    <property type="entry name" value="Chitosanase, subunit A, domain 1"/>
    <property type="match status" value="1"/>
</dbReference>
<dbReference type="InterPro" id="IPR023346">
    <property type="entry name" value="Lysozyme-like_dom_sf"/>
</dbReference>
<sequence length="183" mass="20151">MADFEKAIPFILKNEGGYVNHPNDPGGATNFGISLRFLRKIGLDIDQDGDIDADDIKSLNGASSSELYRKYFWEAASYSMIDNQAIATKVFDLAVNMGASRANKILQKSANIALRNNALAIDGIIGNKTIQSINSLNNKLLEDLICQAAAQYYSELANKNPKLEIFLTGWLKRANKRYGGLDD</sequence>
<evidence type="ECO:0000313" key="3">
    <source>
        <dbReference type="EMBL" id="AIK95908.1"/>
    </source>
</evidence>
<organism evidence="3 4">
    <name type="scientific">Candidatus Odyssella acanthamoebae</name>
    <dbReference type="NCBI Taxonomy" id="91604"/>
    <lineage>
        <taxon>Bacteria</taxon>
        <taxon>Pseudomonadati</taxon>
        <taxon>Pseudomonadota</taxon>
        <taxon>Alphaproteobacteria</taxon>
        <taxon>Holosporales</taxon>
        <taxon>Candidatus Paracaedibacteraceae</taxon>
        <taxon>Candidatus Odyssella</taxon>
    </lineage>
</organism>
<feature type="domain" description="TtsA-like Glycoside hydrolase family 108" evidence="1">
    <location>
        <begin position="9"/>
        <end position="98"/>
    </location>
</feature>
<protein>
    <submittedName>
        <fullName evidence="3">Uncharacterized protein</fullName>
    </submittedName>
</protein>
<accession>A0A077AW84</accession>
<dbReference type="Proteomes" id="UP000028926">
    <property type="component" value="Chromosome"/>
</dbReference>
<dbReference type="InterPro" id="IPR008565">
    <property type="entry name" value="TtsA-like_GH18_dom"/>
</dbReference>
<gene>
    <name evidence="3" type="ORF">ID47_02915</name>
</gene>
<dbReference type="OrthoDB" id="9815229at2"/>
<name>A0A077AW84_9PROT</name>
<feature type="domain" description="Peptidoglycan binding" evidence="2">
    <location>
        <begin position="102"/>
        <end position="174"/>
    </location>
</feature>
<dbReference type="PROSITE" id="PS00018">
    <property type="entry name" value="EF_HAND_1"/>
    <property type="match status" value="1"/>
</dbReference>